<dbReference type="Gene3D" id="3.30.70.100">
    <property type="match status" value="1"/>
</dbReference>
<evidence type="ECO:0000313" key="2">
    <source>
        <dbReference type="EMBL" id="AZN41272.1"/>
    </source>
</evidence>
<evidence type="ECO:0000313" key="3">
    <source>
        <dbReference type="Proteomes" id="UP000272528"/>
    </source>
</evidence>
<dbReference type="Pfam" id="PF07978">
    <property type="entry name" value="NIPSNAP"/>
    <property type="match status" value="1"/>
</dbReference>
<dbReference type="Proteomes" id="UP000272528">
    <property type="component" value="Chromosome"/>
</dbReference>
<dbReference type="EMBL" id="CP034437">
    <property type="protein sequence ID" value="AZN41272.1"/>
    <property type="molecule type" value="Genomic_DNA"/>
</dbReference>
<feature type="domain" description="NIPSNAP" evidence="1">
    <location>
        <begin position="3"/>
        <end position="87"/>
    </location>
</feature>
<gene>
    <name evidence="2" type="ORF">EJC50_17545</name>
</gene>
<dbReference type="AlphaFoldDB" id="A0A3Q8X6N6"/>
<reference evidence="3" key="1">
    <citation type="submission" date="2018-12" db="EMBL/GenBank/DDBJ databases">
        <title>Genome sequence of Peanibacillus sp.</title>
        <authorList>
            <person name="Subramani G."/>
            <person name="Srinivasan S."/>
            <person name="Kim M.K."/>
        </authorList>
    </citation>
    <scope>NUCLEOTIDE SEQUENCE [LARGE SCALE GENOMIC DNA]</scope>
    <source>
        <strain evidence="3">18JY67-1</strain>
    </source>
</reference>
<dbReference type="InterPro" id="IPR011008">
    <property type="entry name" value="Dimeric_a/b-barrel"/>
</dbReference>
<evidence type="ECO:0000259" key="1">
    <source>
        <dbReference type="Pfam" id="PF07978"/>
    </source>
</evidence>
<dbReference type="OrthoDB" id="9809695at2"/>
<protein>
    <submittedName>
        <fullName evidence="2">NIPSNAP family protein</fullName>
    </submittedName>
</protein>
<dbReference type="RefSeq" id="WP_126016979.1">
    <property type="nucleotide sequence ID" value="NZ_CP034437.1"/>
</dbReference>
<dbReference type="SUPFAM" id="SSF54909">
    <property type="entry name" value="Dimeric alpha+beta barrel"/>
    <property type="match status" value="1"/>
</dbReference>
<dbReference type="KEGG" id="palb:EJC50_17545"/>
<accession>A0A3Q8X6N6</accession>
<proteinExistence type="predicted"/>
<sequence length="107" mass="13127">MLYELRIYHVVPGRMQELLDRFRDHTLKLFEKHDLKVTNFWLNADETKNQFYYVFEHTDQAAREKNFQAFLDDPEWLELVKRTESNGPLYEKIEEIYMNNAPFFQFA</sequence>
<name>A0A3Q8X6N6_9BACL</name>
<organism evidence="2 3">
    <name type="scientific">Paenibacillus albus</name>
    <dbReference type="NCBI Taxonomy" id="2495582"/>
    <lineage>
        <taxon>Bacteria</taxon>
        <taxon>Bacillati</taxon>
        <taxon>Bacillota</taxon>
        <taxon>Bacilli</taxon>
        <taxon>Bacillales</taxon>
        <taxon>Paenibacillaceae</taxon>
        <taxon>Paenibacillus</taxon>
    </lineage>
</organism>
<keyword evidence="3" id="KW-1185">Reference proteome</keyword>
<dbReference type="InterPro" id="IPR012577">
    <property type="entry name" value="NIPSNAP"/>
</dbReference>